<feature type="transmembrane region" description="Helical" evidence="11">
    <location>
        <begin position="205"/>
        <end position="223"/>
    </location>
</feature>
<sequence length="756" mass="84658">MMDMSPNSNSNITNLPLTDPRCNSDACAAYKAAHLASQQQISWASQFLYGHYVTWYYIVALGLGMLVYGTKLLRNQYPRALSPSAPSLQKSKSTRVQHKIIAIIRSISYRRIRGRFGDSLGLPSVGIFLFVAFTCLYLLLLTFVQRPYYRLHRGFGSPPLAVRTGLMAIALTPIIVALAGKVNLVSMLTGISHEKLNVLHRYTSYMCLFLSIVHTVPFIVAPIRDGGAEALRKQFYKKGAYEFTGTPALGMLVGLCLLSIPWIRRYAYNLFYRLHILLYIVYLGLMFWHAGQELDSWAYLWATLAVYLASIVGRLLVKWQTFNILRSGTWYRGFPAQAVVLPGDMTKVNIFGPVDFVWTPGQHCWLRFPHLSMLQNHPFTIASVPCCRHGLHGTSKEEDEVSCYGDVQRMTFYIRSYNGLTRRLEDHTCAEIAKDDKSSAMFDADGIFSVHVDGPYGGIVEDLSSLYDCVVFVAGGGGVASCMPWMLHLARRMRHTSQTPTTPSSEREDRPSDDGKSHGYNGREEHTSRVKVIHLIWMVRHPDHLEWITSDLAQVVRLAGHERVKLEFYVTGNNRKAGMADIVPPPHRSLVAKEAKSSSLAIDETHEPDHDLEKGQQSQQLSSSANLQLPPARKDSENETVPARKASLKLDEVEAAAALHSNTRIVPETAASAMPQEDSIAVIRHTVNELRSIHPERPYLPDLLPGLLEGHRRIMIYGCGPESLKIDLSNATAKAQSRVLRGKADKISLHTETFGW</sequence>
<dbReference type="GO" id="GO:0006826">
    <property type="term" value="P:iron ion transport"/>
    <property type="evidence" value="ECO:0007669"/>
    <property type="project" value="TreeGrafter"/>
</dbReference>
<dbReference type="InterPro" id="IPR013112">
    <property type="entry name" value="FAD-bd_8"/>
</dbReference>
<dbReference type="OrthoDB" id="17725at2759"/>
<feature type="transmembrane region" description="Helical" evidence="11">
    <location>
        <begin position="297"/>
        <end position="317"/>
    </location>
</feature>
<feature type="region of interest" description="Disordered" evidence="10">
    <location>
        <begin position="494"/>
        <end position="524"/>
    </location>
</feature>
<feature type="region of interest" description="Disordered" evidence="10">
    <location>
        <begin position="606"/>
        <end position="644"/>
    </location>
</feature>
<proteinExistence type="inferred from homology"/>
<evidence type="ECO:0000259" key="12">
    <source>
        <dbReference type="PROSITE" id="PS51384"/>
    </source>
</evidence>
<dbReference type="GO" id="GO:0000293">
    <property type="term" value="F:ferric-chelate reductase activity"/>
    <property type="evidence" value="ECO:0007669"/>
    <property type="project" value="UniProtKB-ARBA"/>
</dbReference>
<keyword evidence="5" id="KW-0249">Electron transport</keyword>
<dbReference type="InterPro" id="IPR013130">
    <property type="entry name" value="Fe3_Rdtase_TM_dom"/>
</dbReference>
<gene>
    <name evidence="13" type="ORF">L228DRAFT_223655</name>
</gene>
<dbReference type="OMA" id="IDETHEP"/>
<keyword evidence="3" id="KW-0813">Transport</keyword>
<feature type="transmembrane region" description="Helical" evidence="11">
    <location>
        <begin position="55"/>
        <end position="73"/>
    </location>
</feature>
<name>A0A165A148_XYLHT</name>
<evidence type="ECO:0000256" key="1">
    <source>
        <dbReference type="ARBA" id="ARBA00004141"/>
    </source>
</evidence>
<dbReference type="Gene3D" id="3.40.50.80">
    <property type="entry name" value="Nucleotide-binding domain of ferredoxin-NADP reductase (FNR) module"/>
    <property type="match status" value="1"/>
</dbReference>
<evidence type="ECO:0000256" key="4">
    <source>
        <dbReference type="ARBA" id="ARBA00022692"/>
    </source>
</evidence>
<dbReference type="InParanoid" id="A0A165A148"/>
<evidence type="ECO:0000256" key="10">
    <source>
        <dbReference type="SAM" id="MobiDB-lite"/>
    </source>
</evidence>
<accession>A0A165A148</accession>
<feature type="transmembrane region" description="Helical" evidence="11">
    <location>
        <begin position="270"/>
        <end position="291"/>
    </location>
</feature>
<evidence type="ECO:0000256" key="2">
    <source>
        <dbReference type="ARBA" id="ARBA00006278"/>
    </source>
</evidence>
<dbReference type="Pfam" id="PF08022">
    <property type="entry name" value="FAD_binding_8"/>
    <property type="match status" value="1"/>
</dbReference>
<dbReference type="GO" id="GO:0005886">
    <property type="term" value="C:plasma membrane"/>
    <property type="evidence" value="ECO:0007669"/>
    <property type="project" value="TreeGrafter"/>
</dbReference>
<dbReference type="GO" id="GO:0015677">
    <property type="term" value="P:copper ion import"/>
    <property type="evidence" value="ECO:0007669"/>
    <property type="project" value="TreeGrafter"/>
</dbReference>
<evidence type="ECO:0000313" key="13">
    <source>
        <dbReference type="EMBL" id="KZF19808.1"/>
    </source>
</evidence>
<keyword evidence="9 11" id="KW-0472">Membrane</keyword>
<keyword evidence="6 11" id="KW-1133">Transmembrane helix</keyword>
<evidence type="ECO:0000256" key="7">
    <source>
        <dbReference type="ARBA" id="ARBA00023002"/>
    </source>
</evidence>
<dbReference type="GeneID" id="28895467"/>
<dbReference type="InterPro" id="IPR039261">
    <property type="entry name" value="FNR_nucleotide-bd"/>
</dbReference>
<feature type="compositionally biased region" description="Basic and acidic residues" evidence="10">
    <location>
        <begin position="505"/>
        <end position="524"/>
    </location>
</feature>
<feature type="domain" description="FAD-binding FR-type" evidence="12">
    <location>
        <begin position="317"/>
        <end position="462"/>
    </location>
</feature>
<comment type="similarity">
    <text evidence="2">Belongs to the ferric reductase (FRE) family.</text>
</comment>
<dbReference type="CDD" id="cd06186">
    <property type="entry name" value="NOX_Duox_like_FAD_NADP"/>
    <property type="match status" value="1"/>
</dbReference>
<dbReference type="FunCoup" id="A0A165A148">
    <property type="interactions" value="14"/>
</dbReference>
<keyword evidence="8" id="KW-0406">Ion transport</keyword>
<dbReference type="PROSITE" id="PS51384">
    <property type="entry name" value="FAD_FR"/>
    <property type="match status" value="1"/>
</dbReference>
<dbReference type="PANTHER" id="PTHR32361:SF23">
    <property type="entry name" value="FERRIC-CHELATE REDUCTASE"/>
    <property type="match status" value="1"/>
</dbReference>
<keyword evidence="7" id="KW-0560">Oxidoreductase</keyword>
<feature type="transmembrane region" description="Helical" evidence="11">
    <location>
        <begin position="243"/>
        <end position="263"/>
    </location>
</feature>
<dbReference type="SFLD" id="SFLDG01168">
    <property type="entry name" value="Ferric_reductase_subgroup_(FRE"/>
    <property type="match status" value="1"/>
</dbReference>
<dbReference type="InterPro" id="IPR051410">
    <property type="entry name" value="Ferric/Cupric_Reductase"/>
</dbReference>
<reference evidence="13 14" key="1">
    <citation type="journal article" date="2016" name="Fungal Biol.">
        <title>The genome of Xylona heveae provides a window into fungal endophytism.</title>
        <authorList>
            <person name="Gazis R."/>
            <person name="Kuo A."/>
            <person name="Riley R."/>
            <person name="LaButti K."/>
            <person name="Lipzen A."/>
            <person name="Lin J."/>
            <person name="Amirebrahimi M."/>
            <person name="Hesse C.N."/>
            <person name="Spatafora J.W."/>
            <person name="Henrissat B."/>
            <person name="Hainaut M."/>
            <person name="Grigoriev I.V."/>
            <person name="Hibbett D.S."/>
        </authorList>
    </citation>
    <scope>NUCLEOTIDE SEQUENCE [LARGE SCALE GENOMIC DNA]</scope>
    <source>
        <strain evidence="13 14">TC161</strain>
    </source>
</reference>
<keyword evidence="14" id="KW-1185">Reference proteome</keyword>
<dbReference type="PANTHER" id="PTHR32361">
    <property type="entry name" value="FERRIC/CUPRIC REDUCTASE TRANSMEMBRANE COMPONENT"/>
    <property type="match status" value="1"/>
</dbReference>
<evidence type="ECO:0000256" key="3">
    <source>
        <dbReference type="ARBA" id="ARBA00022448"/>
    </source>
</evidence>
<feature type="compositionally biased region" description="Low complexity" evidence="10">
    <location>
        <begin position="616"/>
        <end position="629"/>
    </location>
</feature>
<comment type="subcellular location">
    <subcellularLocation>
        <location evidence="1">Membrane</location>
        <topology evidence="1">Multi-pass membrane protein</topology>
    </subcellularLocation>
</comment>
<evidence type="ECO:0000256" key="5">
    <source>
        <dbReference type="ARBA" id="ARBA00022982"/>
    </source>
</evidence>
<evidence type="ECO:0000256" key="9">
    <source>
        <dbReference type="ARBA" id="ARBA00023136"/>
    </source>
</evidence>
<keyword evidence="4 11" id="KW-0812">Transmembrane</keyword>
<dbReference type="Pfam" id="PF08030">
    <property type="entry name" value="NAD_binding_6"/>
    <property type="match status" value="1"/>
</dbReference>
<dbReference type="InterPro" id="IPR017927">
    <property type="entry name" value="FAD-bd_FR_type"/>
</dbReference>
<dbReference type="InterPro" id="IPR013121">
    <property type="entry name" value="Fe_red_NAD-bd_6"/>
</dbReference>
<dbReference type="STRING" id="1328760.A0A165A148"/>
<evidence type="ECO:0000256" key="6">
    <source>
        <dbReference type="ARBA" id="ARBA00022989"/>
    </source>
</evidence>
<dbReference type="Proteomes" id="UP000076632">
    <property type="component" value="Unassembled WGS sequence"/>
</dbReference>
<evidence type="ECO:0000313" key="14">
    <source>
        <dbReference type="Proteomes" id="UP000076632"/>
    </source>
</evidence>
<dbReference type="AlphaFoldDB" id="A0A165A148"/>
<dbReference type="Pfam" id="PF01794">
    <property type="entry name" value="Ferric_reduct"/>
    <property type="match status" value="1"/>
</dbReference>
<feature type="transmembrane region" description="Helical" evidence="11">
    <location>
        <begin position="120"/>
        <end position="140"/>
    </location>
</feature>
<dbReference type="SFLD" id="SFLDS00052">
    <property type="entry name" value="Ferric_Reductase_Domain"/>
    <property type="match status" value="1"/>
</dbReference>
<dbReference type="EMBL" id="KV407464">
    <property type="protein sequence ID" value="KZF19808.1"/>
    <property type="molecule type" value="Genomic_DNA"/>
</dbReference>
<organism evidence="13 14">
    <name type="scientific">Xylona heveae (strain CBS 132557 / TC161)</name>
    <dbReference type="NCBI Taxonomy" id="1328760"/>
    <lineage>
        <taxon>Eukaryota</taxon>
        <taxon>Fungi</taxon>
        <taxon>Dikarya</taxon>
        <taxon>Ascomycota</taxon>
        <taxon>Pezizomycotina</taxon>
        <taxon>Xylonomycetes</taxon>
        <taxon>Xylonales</taxon>
        <taxon>Xylonaceae</taxon>
        <taxon>Xylona</taxon>
    </lineage>
</organism>
<dbReference type="GO" id="GO:0006879">
    <property type="term" value="P:intracellular iron ion homeostasis"/>
    <property type="evidence" value="ECO:0007669"/>
    <property type="project" value="TreeGrafter"/>
</dbReference>
<evidence type="ECO:0000256" key="11">
    <source>
        <dbReference type="SAM" id="Phobius"/>
    </source>
</evidence>
<feature type="transmembrane region" description="Helical" evidence="11">
    <location>
        <begin position="160"/>
        <end position="184"/>
    </location>
</feature>
<protein>
    <recommendedName>
        <fullName evidence="12">FAD-binding FR-type domain-containing protein</fullName>
    </recommendedName>
</protein>
<evidence type="ECO:0000256" key="8">
    <source>
        <dbReference type="ARBA" id="ARBA00023065"/>
    </source>
</evidence>
<dbReference type="RefSeq" id="XP_018185363.1">
    <property type="nucleotide sequence ID" value="XM_018330330.1"/>
</dbReference>